<keyword evidence="3" id="KW-1185">Reference proteome</keyword>
<protein>
    <submittedName>
        <fullName evidence="2">Uncharacterized protein</fullName>
    </submittedName>
</protein>
<dbReference type="GeneID" id="22921738"/>
<organism evidence="2 3">
    <name type="scientific">Tipula oleracea nudivirus</name>
    <dbReference type="NCBI Taxonomy" id="1546257"/>
    <lineage>
        <taxon>Viruses</taxon>
        <taxon>Viruses incertae sedis</taxon>
        <taxon>Naldaviricetes</taxon>
        <taxon>Lefavirales</taxon>
        <taxon>Nudiviridae</taxon>
        <taxon>Deltanudivirus</taxon>
        <taxon>Deltanudivirus tipoleraceae</taxon>
    </lineage>
</organism>
<sequence length="538" mass="64171">MSELKELNNLLDYESDNDLMDVNLTDIEKNNIDTLVSTTMSTWDDLNDDDDDDLNDDNINIQINNNIKNINVIENIPIDENESTQLNEIIEKGDSYYNMITPDAKLSALEYFNNQYKKNNIKHDINNNIQIDCGEFTFNIEHKLDFNGQVQLSKLITWTNMMDVQIKEHNLMFKQNLRINEYHTTNLIDINSYLFQYPLKKLIKNNEHLIQNSEYLLLTYIGFNQNNLKDFTLLALKFNFENRCYECMDVYYTKIIEATVNLIDVPIENTIDSFQQYYKDQYYAKNNSNNGSNNLYNFIRKYKPLTKKIYYYSNNHKSAIEVLIQQSNIVPCINILSTYFKFKNISKELNCLNDSNYNIFNNNNCIDATSTNFYIKKCKYRCSLCNSQNFLINLILYYNVNSNSQKNQNQNIIENKKNYHVNRNKYRNRSNDNPNHNGHNKDMDHYKLDRCTSSNYKNYSEVNSKDHNKSEKYKPYSSIHRRLDYKTSQHKDLIKSHASKNIEPQTREIFIQQNKKKYLKFKNYYKNKNSNYFYTNEL</sequence>
<feature type="region of interest" description="Disordered" evidence="1">
    <location>
        <begin position="424"/>
        <end position="446"/>
    </location>
</feature>
<evidence type="ECO:0000256" key="1">
    <source>
        <dbReference type="SAM" id="MobiDB-lite"/>
    </source>
</evidence>
<proteinExistence type="predicted"/>
<name>A0A0B4VFL2_9VIRU</name>
<dbReference type="EMBL" id="KM610234">
    <property type="protein sequence ID" value="AJD20084.1"/>
    <property type="molecule type" value="Genomic_DNA"/>
</dbReference>
<evidence type="ECO:0000313" key="2">
    <source>
        <dbReference type="EMBL" id="AJD20084.1"/>
    </source>
</evidence>
<reference evidence="2 3" key="1">
    <citation type="journal article" date="2015" name="J. Virol.">
        <title>The genome of the nucleopolyhedrosis-causing virus from Tipula oleracea sheds new light on the Nudiviridae family.</title>
        <authorList>
            <person name="Bezier A."/>
            <person name="Theze J."/>
            <person name="Gavory F."/>
            <person name="Gaillard J."/>
            <person name="Poulain J."/>
            <person name="Drezen J.M."/>
            <person name="Herniou E.A."/>
        </authorList>
    </citation>
    <scope>NUCLEOTIDE SEQUENCE [LARGE SCALE GENOMIC DNA]</scope>
    <source>
        <strain evidence="2">35</strain>
    </source>
</reference>
<gene>
    <name evidence="2" type="ORF">TONV_024</name>
</gene>
<dbReference type="Proteomes" id="UP000201058">
    <property type="component" value="Segment"/>
</dbReference>
<accession>A0A0B4VFL2</accession>
<dbReference type="KEGG" id="vg:22921738"/>
<evidence type="ECO:0000313" key="3">
    <source>
        <dbReference type="Proteomes" id="UP000201058"/>
    </source>
</evidence>
<dbReference type="RefSeq" id="YP_009116671.1">
    <property type="nucleotide sequence ID" value="NC_026242.1"/>
</dbReference>